<sequence>MSSEHQGGKRKRKDNDVNFAIEKKVITNQLHSMTEQSDLLDIERRPISPDIRLEVQATRKEYEEVQEILENEESAYPKLWYDGTRNIAIVVGPPSALHGKMAGGLLASIIREASKQQGLSEDVKDRLTLATEMGNTRGRTTRARDATLEFQEGNRGILMIAVEVGVSPGRERERRGETPELHWSSLEEENAAVAEAEEDFRDQLTEHPYGPLVRDGITWFGRVRQVILEIDVDLPAGMFLDPSQSFTVVDDVPPNLREVVLGDCIADHILTGEAIVATPVNFFRRNWFEEQFGDGMVRTAANRLRSGPGPE</sequence>
<evidence type="ECO:0000313" key="1">
    <source>
        <dbReference type="EMBL" id="ODQ69954.1"/>
    </source>
</evidence>
<reference evidence="1 2" key="1">
    <citation type="journal article" date="2016" name="Proc. Natl. Acad. Sci. U.S.A.">
        <title>Comparative genomics of biotechnologically important yeasts.</title>
        <authorList>
            <person name="Riley R."/>
            <person name="Haridas S."/>
            <person name="Wolfe K.H."/>
            <person name="Lopes M.R."/>
            <person name="Hittinger C.T."/>
            <person name="Goeker M."/>
            <person name="Salamov A.A."/>
            <person name="Wisecaver J.H."/>
            <person name="Long T.M."/>
            <person name="Calvey C.H."/>
            <person name="Aerts A.L."/>
            <person name="Barry K.W."/>
            <person name="Choi C."/>
            <person name="Clum A."/>
            <person name="Coughlan A.Y."/>
            <person name="Deshpande S."/>
            <person name="Douglass A.P."/>
            <person name="Hanson S.J."/>
            <person name="Klenk H.-P."/>
            <person name="LaButti K.M."/>
            <person name="Lapidus A."/>
            <person name="Lindquist E.A."/>
            <person name="Lipzen A.M."/>
            <person name="Meier-Kolthoff J.P."/>
            <person name="Ohm R.A."/>
            <person name="Otillar R.P."/>
            <person name="Pangilinan J.L."/>
            <person name="Peng Y."/>
            <person name="Rokas A."/>
            <person name="Rosa C.A."/>
            <person name="Scheuner C."/>
            <person name="Sibirny A.A."/>
            <person name="Slot J.C."/>
            <person name="Stielow J.B."/>
            <person name="Sun H."/>
            <person name="Kurtzman C.P."/>
            <person name="Blackwell M."/>
            <person name="Grigoriev I.V."/>
            <person name="Jeffries T.W."/>
        </authorList>
    </citation>
    <scope>NUCLEOTIDE SEQUENCE [LARGE SCALE GENOMIC DNA]</scope>
    <source>
        <strain evidence="1 2">NRRL Y-11557</strain>
    </source>
</reference>
<accession>A0A1E3PXE9</accession>
<organism evidence="1 2">
    <name type="scientific">Lipomyces starkeyi NRRL Y-11557</name>
    <dbReference type="NCBI Taxonomy" id="675824"/>
    <lineage>
        <taxon>Eukaryota</taxon>
        <taxon>Fungi</taxon>
        <taxon>Dikarya</taxon>
        <taxon>Ascomycota</taxon>
        <taxon>Saccharomycotina</taxon>
        <taxon>Lipomycetes</taxon>
        <taxon>Lipomycetales</taxon>
        <taxon>Lipomycetaceae</taxon>
        <taxon>Lipomyces</taxon>
    </lineage>
</organism>
<evidence type="ECO:0008006" key="3">
    <source>
        <dbReference type="Google" id="ProtNLM"/>
    </source>
</evidence>
<gene>
    <name evidence="1" type="ORF">LIPSTDRAFT_30456</name>
</gene>
<proteinExistence type="predicted"/>
<protein>
    <recommendedName>
        <fullName evidence="3">Restriction endonuclease domain-containing protein</fullName>
    </recommendedName>
</protein>
<dbReference type="Proteomes" id="UP000094385">
    <property type="component" value="Unassembled WGS sequence"/>
</dbReference>
<evidence type="ECO:0000313" key="2">
    <source>
        <dbReference type="Proteomes" id="UP000094385"/>
    </source>
</evidence>
<keyword evidence="2" id="KW-1185">Reference proteome</keyword>
<dbReference type="EMBL" id="KV454302">
    <property type="protein sequence ID" value="ODQ69954.1"/>
    <property type="molecule type" value="Genomic_DNA"/>
</dbReference>
<dbReference type="AlphaFoldDB" id="A0A1E3PXE9"/>
<name>A0A1E3PXE9_LIPST</name>